<sequence length="66" mass="7653">MRYCRISYEVPTVSQTTKDSIKTFECTTDHCSPFHGRRRHRTQDQSTSIFTHHDGSRAHGSLTSIR</sequence>
<organism evidence="2 3">
    <name type="scientific">Patellaria atrata CBS 101060</name>
    <dbReference type="NCBI Taxonomy" id="1346257"/>
    <lineage>
        <taxon>Eukaryota</taxon>
        <taxon>Fungi</taxon>
        <taxon>Dikarya</taxon>
        <taxon>Ascomycota</taxon>
        <taxon>Pezizomycotina</taxon>
        <taxon>Dothideomycetes</taxon>
        <taxon>Dothideomycetes incertae sedis</taxon>
        <taxon>Patellariales</taxon>
        <taxon>Patellariaceae</taxon>
        <taxon>Patellaria</taxon>
    </lineage>
</organism>
<dbReference type="Proteomes" id="UP000799429">
    <property type="component" value="Unassembled WGS sequence"/>
</dbReference>
<gene>
    <name evidence="2" type="ORF">M501DRAFT_993411</name>
</gene>
<reference evidence="2" key="1">
    <citation type="journal article" date="2020" name="Stud. Mycol.">
        <title>101 Dothideomycetes genomes: a test case for predicting lifestyles and emergence of pathogens.</title>
        <authorList>
            <person name="Haridas S."/>
            <person name="Albert R."/>
            <person name="Binder M."/>
            <person name="Bloem J."/>
            <person name="Labutti K."/>
            <person name="Salamov A."/>
            <person name="Andreopoulos B."/>
            <person name="Baker S."/>
            <person name="Barry K."/>
            <person name="Bills G."/>
            <person name="Bluhm B."/>
            <person name="Cannon C."/>
            <person name="Castanera R."/>
            <person name="Culley D."/>
            <person name="Daum C."/>
            <person name="Ezra D."/>
            <person name="Gonzalez J."/>
            <person name="Henrissat B."/>
            <person name="Kuo A."/>
            <person name="Liang C."/>
            <person name="Lipzen A."/>
            <person name="Lutzoni F."/>
            <person name="Magnuson J."/>
            <person name="Mondo S."/>
            <person name="Nolan M."/>
            <person name="Ohm R."/>
            <person name="Pangilinan J."/>
            <person name="Park H.-J."/>
            <person name="Ramirez L."/>
            <person name="Alfaro M."/>
            <person name="Sun H."/>
            <person name="Tritt A."/>
            <person name="Yoshinaga Y."/>
            <person name="Zwiers L.-H."/>
            <person name="Turgeon B."/>
            <person name="Goodwin S."/>
            <person name="Spatafora J."/>
            <person name="Crous P."/>
            <person name="Grigoriev I."/>
        </authorList>
    </citation>
    <scope>NUCLEOTIDE SEQUENCE</scope>
    <source>
        <strain evidence="2">CBS 101060</strain>
    </source>
</reference>
<proteinExistence type="predicted"/>
<keyword evidence="3" id="KW-1185">Reference proteome</keyword>
<feature type="region of interest" description="Disordered" evidence="1">
    <location>
        <begin position="35"/>
        <end position="66"/>
    </location>
</feature>
<protein>
    <submittedName>
        <fullName evidence="2">Uncharacterized protein</fullName>
    </submittedName>
</protein>
<name>A0A9P4SHC2_9PEZI</name>
<dbReference type="EMBL" id="MU006089">
    <property type="protein sequence ID" value="KAF2842663.1"/>
    <property type="molecule type" value="Genomic_DNA"/>
</dbReference>
<dbReference type="AlphaFoldDB" id="A0A9P4SHC2"/>
<accession>A0A9P4SHC2</accession>
<evidence type="ECO:0000256" key="1">
    <source>
        <dbReference type="SAM" id="MobiDB-lite"/>
    </source>
</evidence>
<evidence type="ECO:0000313" key="2">
    <source>
        <dbReference type="EMBL" id="KAF2842663.1"/>
    </source>
</evidence>
<evidence type="ECO:0000313" key="3">
    <source>
        <dbReference type="Proteomes" id="UP000799429"/>
    </source>
</evidence>
<comment type="caution">
    <text evidence="2">The sequence shown here is derived from an EMBL/GenBank/DDBJ whole genome shotgun (WGS) entry which is preliminary data.</text>
</comment>